<comment type="caution">
    <text evidence="2">The sequence shown here is derived from an EMBL/GenBank/DDBJ whole genome shotgun (WGS) entry which is preliminary data.</text>
</comment>
<feature type="transmembrane region" description="Helical" evidence="1">
    <location>
        <begin position="310"/>
        <end position="328"/>
    </location>
</feature>
<feature type="transmembrane region" description="Helical" evidence="1">
    <location>
        <begin position="287"/>
        <end position="304"/>
    </location>
</feature>
<feature type="transmembrane region" description="Helical" evidence="1">
    <location>
        <begin position="172"/>
        <end position="194"/>
    </location>
</feature>
<keyword evidence="1" id="KW-0472">Membrane</keyword>
<dbReference type="EMBL" id="BAOP01000048">
    <property type="protein sequence ID" value="GAC81855.1"/>
    <property type="molecule type" value="Genomic_DNA"/>
</dbReference>
<evidence type="ECO:0000256" key="1">
    <source>
        <dbReference type="SAM" id="Phobius"/>
    </source>
</evidence>
<dbReference type="STRING" id="410332.SAMN04488550_1212"/>
<keyword evidence="1" id="KW-1133">Transmembrane helix</keyword>
<dbReference type="Proteomes" id="UP000035009">
    <property type="component" value="Unassembled WGS sequence"/>
</dbReference>
<feature type="transmembrane region" description="Helical" evidence="1">
    <location>
        <begin position="214"/>
        <end position="242"/>
    </location>
</feature>
<keyword evidence="1" id="KW-0812">Transmembrane</keyword>
<sequence length="337" mass="35624">SQVDVPGLVGGLFTGASNNGAPPALRSALDALRGPAVAGVRSLMSATTERLVRSSEFSKLWESSLRLSHRHVTAVLDADPDHAVQLSDGGDLTLRLEPFVESLKSILIDRGLTFLDRVDVHVQPVVLVQSGDLGTARLVYRDAVVAGYWLPWVSLGLLVVGVLVANRRRRALSITAAIFAVLFVALAITIHWAGLAFADAISPTYAPAAVADVVFAQLTVLVSTTVRVLAVLGALVAVSAWFHGPSRFATAFRTVVSSDFARVRAALDQNGGDTGAFGRVVDRFRSAIVGGATAFGLVLLVLLRPVTMNSIAWLFVSLACLSVALELVRRPSAGEVE</sequence>
<keyword evidence="3" id="KW-1185">Reference proteome</keyword>
<gene>
    <name evidence="2" type="ORF">GM1_048_00010</name>
</gene>
<reference evidence="2 3" key="1">
    <citation type="submission" date="2013-02" db="EMBL/GenBank/DDBJ databases">
        <title>Whole genome shotgun sequence of Gordonia malaquae NBRC 108250.</title>
        <authorList>
            <person name="Yoshida I."/>
            <person name="Hosoyama A."/>
            <person name="Tsuchikane K."/>
            <person name="Ando Y."/>
            <person name="Baba S."/>
            <person name="Ohji S."/>
            <person name="Hamada M."/>
            <person name="Tamura T."/>
            <person name="Yamazoe A."/>
            <person name="Yamazaki S."/>
            <person name="Fujita N."/>
        </authorList>
    </citation>
    <scope>NUCLEOTIDE SEQUENCE [LARGE SCALE GENOMIC DNA]</scope>
    <source>
        <strain evidence="2 3">NBRC 108250</strain>
    </source>
</reference>
<feature type="transmembrane region" description="Helical" evidence="1">
    <location>
        <begin position="146"/>
        <end position="165"/>
    </location>
</feature>
<proteinExistence type="predicted"/>
<evidence type="ECO:0000313" key="2">
    <source>
        <dbReference type="EMBL" id="GAC81855.1"/>
    </source>
</evidence>
<organism evidence="2 3">
    <name type="scientific">Gordonia malaquae NBRC 108250</name>
    <dbReference type="NCBI Taxonomy" id="1223542"/>
    <lineage>
        <taxon>Bacteria</taxon>
        <taxon>Bacillati</taxon>
        <taxon>Actinomycetota</taxon>
        <taxon>Actinomycetes</taxon>
        <taxon>Mycobacteriales</taxon>
        <taxon>Gordoniaceae</taxon>
        <taxon>Gordonia</taxon>
    </lineage>
</organism>
<dbReference type="AlphaFoldDB" id="M3UNU0"/>
<dbReference type="eggNOG" id="ENOG502ZB54">
    <property type="taxonomic scope" value="Bacteria"/>
</dbReference>
<dbReference type="RefSeq" id="WP_008381948.1">
    <property type="nucleotide sequence ID" value="NZ_BAOP01000048.1"/>
</dbReference>
<feature type="non-terminal residue" evidence="2">
    <location>
        <position position="1"/>
    </location>
</feature>
<protein>
    <submittedName>
        <fullName evidence="2">Uncharacterized protein</fullName>
    </submittedName>
</protein>
<name>M3UNU0_GORML</name>
<accession>M3UNU0</accession>
<evidence type="ECO:0000313" key="3">
    <source>
        <dbReference type="Proteomes" id="UP000035009"/>
    </source>
</evidence>